<gene>
    <name evidence="1" type="ORF">PUN28_011368</name>
</gene>
<evidence type="ECO:0000313" key="1">
    <source>
        <dbReference type="EMBL" id="KAL0114001.1"/>
    </source>
</evidence>
<organism evidence="1 2">
    <name type="scientific">Cardiocondyla obscurior</name>
    <dbReference type="NCBI Taxonomy" id="286306"/>
    <lineage>
        <taxon>Eukaryota</taxon>
        <taxon>Metazoa</taxon>
        <taxon>Ecdysozoa</taxon>
        <taxon>Arthropoda</taxon>
        <taxon>Hexapoda</taxon>
        <taxon>Insecta</taxon>
        <taxon>Pterygota</taxon>
        <taxon>Neoptera</taxon>
        <taxon>Endopterygota</taxon>
        <taxon>Hymenoptera</taxon>
        <taxon>Apocrita</taxon>
        <taxon>Aculeata</taxon>
        <taxon>Formicoidea</taxon>
        <taxon>Formicidae</taxon>
        <taxon>Myrmicinae</taxon>
        <taxon>Cardiocondyla</taxon>
    </lineage>
</organism>
<accession>A0AAW2FHY8</accession>
<protein>
    <submittedName>
        <fullName evidence="1">Uncharacterized protein</fullName>
    </submittedName>
</protein>
<reference evidence="1 2" key="1">
    <citation type="submission" date="2023-03" db="EMBL/GenBank/DDBJ databases">
        <title>High recombination rates correlate with genetic variation in Cardiocondyla obscurior ants.</title>
        <authorList>
            <person name="Errbii M."/>
        </authorList>
    </citation>
    <scope>NUCLEOTIDE SEQUENCE [LARGE SCALE GENOMIC DNA]</scope>
    <source>
        <strain evidence="1">Alpha-2009</strain>
        <tissue evidence="1">Whole body</tissue>
    </source>
</reference>
<dbReference type="EMBL" id="JADYXP020000011">
    <property type="protein sequence ID" value="KAL0114001.1"/>
    <property type="molecule type" value="Genomic_DNA"/>
</dbReference>
<evidence type="ECO:0000313" key="2">
    <source>
        <dbReference type="Proteomes" id="UP001430953"/>
    </source>
</evidence>
<dbReference type="AlphaFoldDB" id="A0AAW2FHY8"/>
<keyword evidence="2" id="KW-1185">Reference proteome</keyword>
<sequence>MRKSVRQEREKLRESSRGSAVENMRYCIPHCLIAIVTAISMIFTDRDDVAIGSRHDLTRRMEKHEGVLPLLALVGRTASWEMRVIAESPF</sequence>
<dbReference type="Proteomes" id="UP001430953">
    <property type="component" value="Unassembled WGS sequence"/>
</dbReference>
<name>A0AAW2FHY8_9HYME</name>
<proteinExistence type="predicted"/>
<comment type="caution">
    <text evidence="1">The sequence shown here is derived from an EMBL/GenBank/DDBJ whole genome shotgun (WGS) entry which is preliminary data.</text>
</comment>